<organism evidence="14 15">
    <name type="scientific">Massilia cellulosiltytica</name>
    <dbReference type="NCBI Taxonomy" id="2683234"/>
    <lineage>
        <taxon>Bacteria</taxon>
        <taxon>Pseudomonadati</taxon>
        <taxon>Pseudomonadota</taxon>
        <taxon>Betaproteobacteria</taxon>
        <taxon>Burkholderiales</taxon>
        <taxon>Oxalobacteraceae</taxon>
        <taxon>Telluria group</taxon>
        <taxon>Massilia</taxon>
    </lineage>
</organism>
<dbReference type="Gene3D" id="3.40.50.2300">
    <property type="match status" value="1"/>
</dbReference>
<dbReference type="AlphaFoldDB" id="A0A7X3KA63"/>
<keyword evidence="7" id="KW-0902">Two-component regulatory system</keyword>
<dbReference type="Proteomes" id="UP000443353">
    <property type="component" value="Unassembled WGS sequence"/>
</dbReference>
<protein>
    <recommendedName>
        <fullName evidence="3">histidine kinase</fullName>
        <ecNumber evidence="3">2.7.13.3</ecNumber>
    </recommendedName>
</protein>
<feature type="domain" description="Histidine kinase" evidence="10">
    <location>
        <begin position="545"/>
        <end position="763"/>
    </location>
</feature>
<reference evidence="14 15" key="1">
    <citation type="submission" date="2019-12" db="EMBL/GenBank/DDBJ databases">
        <authorList>
            <person name="Li C."/>
            <person name="Zhao J."/>
        </authorList>
    </citation>
    <scope>NUCLEOTIDE SEQUENCE [LARGE SCALE GENOMIC DNA]</scope>
    <source>
        <strain evidence="14 15">NEAU-DD11</strain>
    </source>
</reference>
<accession>A0A7X3KA63</accession>
<dbReference type="RefSeq" id="WP_160410462.1">
    <property type="nucleotide sequence ID" value="NZ_WSES01000009.1"/>
</dbReference>
<dbReference type="EMBL" id="WSES01000009">
    <property type="protein sequence ID" value="MVW63723.1"/>
    <property type="molecule type" value="Genomic_DNA"/>
</dbReference>
<dbReference type="InterPro" id="IPR036890">
    <property type="entry name" value="HATPase_C_sf"/>
</dbReference>
<evidence type="ECO:0000256" key="3">
    <source>
        <dbReference type="ARBA" id="ARBA00012438"/>
    </source>
</evidence>
<evidence type="ECO:0000259" key="10">
    <source>
        <dbReference type="PROSITE" id="PS50109"/>
    </source>
</evidence>
<evidence type="ECO:0000313" key="14">
    <source>
        <dbReference type="EMBL" id="MVW63723.1"/>
    </source>
</evidence>
<evidence type="ECO:0000256" key="7">
    <source>
        <dbReference type="ARBA" id="ARBA00023012"/>
    </source>
</evidence>
<dbReference type="InterPro" id="IPR035965">
    <property type="entry name" value="PAS-like_dom_sf"/>
</dbReference>
<dbReference type="InterPro" id="IPR036097">
    <property type="entry name" value="HisK_dim/P_sf"/>
</dbReference>
<dbReference type="EC" id="2.7.13.3" evidence="3"/>
<dbReference type="PROSITE" id="PS50109">
    <property type="entry name" value="HIS_KIN"/>
    <property type="match status" value="1"/>
</dbReference>
<dbReference type="FunFam" id="3.30.450.20:FF:000099">
    <property type="entry name" value="Sensory box sensor histidine kinase"/>
    <property type="match status" value="1"/>
</dbReference>
<keyword evidence="5" id="KW-0808">Transferase</keyword>
<evidence type="ECO:0000256" key="4">
    <source>
        <dbReference type="ARBA" id="ARBA00022553"/>
    </source>
</evidence>
<feature type="domain" description="PAC" evidence="13">
    <location>
        <begin position="357"/>
        <end position="409"/>
    </location>
</feature>
<proteinExistence type="predicted"/>
<dbReference type="SMART" id="SM00448">
    <property type="entry name" value="REC"/>
    <property type="match status" value="1"/>
</dbReference>
<dbReference type="SUPFAM" id="SSF52172">
    <property type="entry name" value="CheY-like"/>
    <property type="match status" value="1"/>
</dbReference>
<dbReference type="Gene3D" id="3.30.565.10">
    <property type="entry name" value="Histidine kinase-like ATPase, C-terminal domain"/>
    <property type="match status" value="1"/>
</dbReference>
<feature type="domain" description="PAS" evidence="12">
    <location>
        <begin position="410"/>
        <end position="452"/>
    </location>
</feature>
<dbReference type="Pfam" id="PF02518">
    <property type="entry name" value="HATPase_c"/>
    <property type="match status" value="1"/>
</dbReference>
<evidence type="ECO:0000256" key="1">
    <source>
        <dbReference type="ARBA" id="ARBA00000085"/>
    </source>
</evidence>
<feature type="modified residue" description="4-aspartylphosphate" evidence="9">
    <location>
        <position position="835"/>
    </location>
</feature>
<dbReference type="FunFam" id="3.30.565.10:FF:000006">
    <property type="entry name" value="Sensor histidine kinase WalK"/>
    <property type="match status" value="1"/>
</dbReference>
<keyword evidence="8" id="KW-0472">Membrane</keyword>
<sequence>MNDSAGGLSASGVERILRARDWTASPLGAPATWPPALAYAARFFLDATLPTFVGWGDAPGLLYNDAAVPLVGAYHPALLGGSLADWPEAWSELRPHVARALAGESFRVGRPACPLGEYDDAPAWLELAFAPLRDLDGTVRGFTCIVSGTGALRPVDAEFRAICDAMPHMVWSTLPDGYHDFYNQRWYEFTGMREGDTDGERWNAMFHADDRERAWEAWRHSLETGTPYEIEYRLRHRSGEYRWVLGRAQPVRDAQGRIARWMGTCTDIHQQKRNEEALQDARMRLSAALVAADIGTWTYDLAHDRVYADRNLAGIYGVDEATAGGGPLSAYLAGVHPDDVAHTRRCIEDALATGDGFECTYRVRRADGTWRDVLARGKVTLDAAGRPAWLPGVVLDISGQKRAEEALRASEMRFARLAESNVVGIVRYRMDGTLIDANQAFLDMLGYTREEFERDGLESRMLTPPEWADATARAMEELRTTGRMENLVKEYLRKDGSRVSVQMGSVTMDHPATEGVAVMVDVTPIQDAQRALREADRRKDEFLAMLAHELRNPLAPITAAADFLKVGRLDEDRVRQVTTIIGRQARHMTGLIDDLLDVSRVTRGLITLDRAPVPLAGVIGEAVEQVRPQVRAKSHHLELHLPSDDAQVEGDRKRLVQVFANILGNAAKYTPDGGRIDVHVRLDGASVAVDVCDNGIGMAPELAARAFDLFSQAERSADRSQGGLGIGLALVKSLVELHDGTVAAHSDGPGRGSRFTVVLPRLASDTDDAFAEPVATGAAAPAEALEVLIVDDNVDAAQILAMYIEAVGHRATVWHSPGKALAYAAERHPDVCVLDIGLPEFDGHELARRLRALPGMADVPLVAVSGYGQARDRERALAAGFDRHFVKPVMAADILDVLDGVAARREQLRNVFPAQAGTHVEVPKPTR</sequence>
<evidence type="ECO:0000256" key="2">
    <source>
        <dbReference type="ARBA" id="ARBA00004429"/>
    </source>
</evidence>
<gene>
    <name evidence="14" type="ORF">GPY61_27725</name>
</gene>
<dbReference type="Gene3D" id="1.10.287.130">
    <property type="match status" value="1"/>
</dbReference>
<comment type="caution">
    <text evidence="14">The sequence shown here is derived from an EMBL/GenBank/DDBJ whole genome shotgun (WGS) entry which is preliminary data.</text>
</comment>
<dbReference type="GO" id="GO:0000155">
    <property type="term" value="F:phosphorelay sensor kinase activity"/>
    <property type="evidence" value="ECO:0007669"/>
    <property type="project" value="InterPro"/>
</dbReference>
<evidence type="ECO:0000256" key="9">
    <source>
        <dbReference type="PROSITE-ProRule" id="PRU00169"/>
    </source>
</evidence>
<dbReference type="InterPro" id="IPR001789">
    <property type="entry name" value="Sig_transdc_resp-reg_receiver"/>
</dbReference>
<dbReference type="Pfam" id="PF00072">
    <property type="entry name" value="Response_reg"/>
    <property type="match status" value="1"/>
</dbReference>
<dbReference type="InterPro" id="IPR001610">
    <property type="entry name" value="PAC"/>
</dbReference>
<dbReference type="CDD" id="cd00082">
    <property type="entry name" value="HisKA"/>
    <property type="match status" value="1"/>
</dbReference>
<dbReference type="InterPro" id="IPR000014">
    <property type="entry name" value="PAS"/>
</dbReference>
<dbReference type="InterPro" id="IPR013655">
    <property type="entry name" value="PAS_fold_3"/>
</dbReference>
<dbReference type="NCBIfam" id="TIGR00229">
    <property type="entry name" value="sensory_box"/>
    <property type="match status" value="3"/>
</dbReference>
<dbReference type="PROSITE" id="PS50110">
    <property type="entry name" value="RESPONSE_REGULATORY"/>
    <property type="match status" value="1"/>
</dbReference>
<evidence type="ECO:0000256" key="5">
    <source>
        <dbReference type="ARBA" id="ARBA00022679"/>
    </source>
</evidence>
<dbReference type="Gene3D" id="3.30.450.20">
    <property type="entry name" value="PAS domain"/>
    <property type="match status" value="4"/>
</dbReference>
<dbReference type="InterPro" id="IPR004358">
    <property type="entry name" value="Sig_transdc_His_kin-like_C"/>
</dbReference>
<dbReference type="InterPro" id="IPR000700">
    <property type="entry name" value="PAS-assoc_C"/>
</dbReference>
<evidence type="ECO:0000259" key="13">
    <source>
        <dbReference type="PROSITE" id="PS50113"/>
    </source>
</evidence>
<dbReference type="SUPFAM" id="SSF47384">
    <property type="entry name" value="Homodimeric domain of signal transducing histidine kinase"/>
    <property type="match status" value="1"/>
</dbReference>
<name>A0A7X3KA63_9BURK</name>
<dbReference type="Pfam" id="PF00512">
    <property type="entry name" value="HisKA"/>
    <property type="match status" value="1"/>
</dbReference>
<keyword evidence="15" id="KW-1185">Reference proteome</keyword>
<dbReference type="InterPro" id="IPR011006">
    <property type="entry name" value="CheY-like_superfamily"/>
</dbReference>
<evidence type="ECO:0000256" key="6">
    <source>
        <dbReference type="ARBA" id="ARBA00022777"/>
    </source>
</evidence>
<dbReference type="SUPFAM" id="SSF55785">
    <property type="entry name" value="PYP-like sensor domain (PAS domain)"/>
    <property type="match status" value="3"/>
</dbReference>
<dbReference type="CDD" id="cd00075">
    <property type="entry name" value="HATPase"/>
    <property type="match status" value="1"/>
</dbReference>
<dbReference type="SUPFAM" id="SSF55874">
    <property type="entry name" value="ATPase domain of HSP90 chaperone/DNA topoisomerase II/histidine kinase"/>
    <property type="match status" value="1"/>
</dbReference>
<dbReference type="InterPro" id="IPR003594">
    <property type="entry name" value="HATPase_dom"/>
</dbReference>
<dbReference type="PROSITE" id="PS50113">
    <property type="entry name" value="PAC"/>
    <property type="match status" value="2"/>
</dbReference>
<evidence type="ECO:0000259" key="11">
    <source>
        <dbReference type="PROSITE" id="PS50110"/>
    </source>
</evidence>
<dbReference type="SMART" id="SM00387">
    <property type="entry name" value="HATPase_c"/>
    <property type="match status" value="1"/>
</dbReference>
<dbReference type="SMART" id="SM00086">
    <property type="entry name" value="PAC"/>
    <property type="match status" value="3"/>
</dbReference>
<dbReference type="SMART" id="SM00091">
    <property type="entry name" value="PAS"/>
    <property type="match status" value="3"/>
</dbReference>
<evidence type="ECO:0000259" key="12">
    <source>
        <dbReference type="PROSITE" id="PS50112"/>
    </source>
</evidence>
<feature type="domain" description="Response regulatory" evidence="11">
    <location>
        <begin position="786"/>
        <end position="902"/>
    </location>
</feature>
<dbReference type="Pfam" id="PF13426">
    <property type="entry name" value="PAS_9"/>
    <property type="match status" value="1"/>
</dbReference>
<dbReference type="CDD" id="cd17580">
    <property type="entry name" value="REC_2_DhkD-like"/>
    <property type="match status" value="1"/>
</dbReference>
<evidence type="ECO:0000313" key="15">
    <source>
        <dbReference type="Proteomes" id="UP000443353"/>
    </source>
</evidence>
<dbReference type="PRINTS" id="PR00344">
    <property type="entry name" value="BCTRLSENSOR"/>
</dbReference>
<dbReference type="FunFam" id="1.10.287.130:FF:000001">
    <property type="entry name" value="Two-component sensor histidine kinase"/>
    <property type="match status" value="1"/>
</dbReference>
<dbReference type="Pfam" id="PF08447">
    <property type="entry name" value="PAS_3"/>
    <property type="match status" value="2"/>
</dbReference>
<dbReference type="SMART" id="SM00388">
    <property type="entry name" value="HisKA"/>
    <property type="match status" value="1"/>
</dbReference>
<dbReference type="PROSITE" id="PS50112">
    <property type="entry name" value="PAS"/>
    <property type="match status" value="1"/>
</dbReference>
<feature type="domain" description="PAC" evidence="13">
    <location>
        <begin position="228"/>
        <end position="280"/>
    </location>
</feature>
<evidence type="ECO:0000256" key="8">
    <source>
        <dbReference type="ARBA" id="ARBA00023136"/>
    </source>
</evidence>
<comment type="subcellular location">
    <subcellularLocation>
        <location evidence="2">Cell inner membrane</location>
        <topology evidence="2">Multi-pass membrane protein</topology>
    </subcellularLocation>
</comment>
<keyword evidence="6" id="KW-0418">Kinase</keyword>
<dbReference type="GO" id="GO:0005886">
    <property type="term" value="C:plasma membrane"/>
    <property type="evidence" value="ECO:0007669"/>
    <property type="project" value="UniProtKB-SubCell"/>
</dbReference>
<keyword evidence="4 9" id="KW-0597">Phosphoprotein</keyword>
<dbReference type="PANTHER" id="PTHR43047">
    <property type="entry name" value="TWO-COMPONENT HISTIDINE PROTEIN KINASE"/>
    <property type="match status" value="1"/>
</dbReference>
<comment type="catalytic activity">
    <reaction evidence="1">
        <text>ATP + protein L-histidine = ADP + protein N-phospho-L-histidine.</text>
        <dbReference type="EC" id="2.7.13.3"/>
    </reaction>
</comment>
<dbReference type="InterPro" id="IPR003661">
    <property type="entry name" value="HisK_dim/P_dom"/>
</dbReference>
<dbReference type="CDD" id="cd00130">
    <property type="entry name" value="PAS"/>
    <property type="match status" value="3"/>
</dbReference>
<dbReference type="InterPro" id="IPR005467">
    <property type="entry name" value="His_kinase_dom"/>
</dbReference>